<dbReference type="EMBL" id="JAJAQI010000016">
    <property type="protein sequence ID" value="MCB4822514.1"/>
    <property type="molecule type" value="Genomic_DNA"/>
</dbReference>
<dbReference type="AlphaFoldDB" id="A0A9X1ID47"/>
<feature type="transmembrane region" description="Helical" evidence="1">
    <location>
        <begin position="140"/>
        <end position="161"/>
    </location>
</feature>
<keyword evidence="1" id="KW-0472">Membrane</keyword>
<evidence type="ECO:0000313" key="2">
    <source>
        <dbReference type="EMBL" id="MCB4822514.1"/>
    </source>
</evidence>
<sequence length="509" mass="54631">MRHPGLLVRLLLGTLILAAPAFLNRQPLLYEDIFAYLRGPAVLSLQLGGPRFENSWSRVQTPLAAPTSEAAAGQAGAPATMPAPPPKAERDVEAGRSIYWGSLAYLSWLAGGFWLLVVLQAAIIAWLLDLLLLRCLRLGPGWYAGTLVALLLLSPLSYYIAYVMPDLFAGIVILGAGLLVAFWRDLRQPERAVLLLLVAFGVAAHGSHLATLILLLVAGTLAALLRLTPAPRRAPLIALAACVVMGIAAELLFAQAVRLALGHPPLRLPHMTAHLIELGPGLDYLRQHCGLGAPFAVCTYLDRLPTDWISFLFESDPARGVFGVADAATRRRISEEQARFLLAVLAHDPWGTMLGLAADGLRQVVTFDLDDILYTPKRLDFFATYFPAELAQGSTTTLLQTRPWIPPLHQAVIYAAAPLAAGAAGFALLRPGPAVRDPAWGQAGILALIVVAGLLANAVVCGVLASPYGRFQARVVWLLPMVALALMALRARSLARLRVRRGREALGPA</sequence>
<comment type="caution">
    <text evidence="2">The sequence shown here is derived from an EMBL/GenBank/DDBJ whole genome shotgun (WGS) entry which is preliminary data.</text>
</comment>
<keyword evidence="3" id="KW-1185">Reference proteome</keyword>
<gene>
    <name evidence="2" type="ORF">LHA35_12290</name>
</gene>
<reference evidence="2" key="1">
    <citation type="submission" date="2021-10" db="EMBL/GenBank/DDBJ databases">
        <title>Roseicella aerolatum sp. nov., isolated from aerosols of e-waste dismantling site.</title>
        <authorList>
            <person name="Qin T."/>
        </authorList>
    </citation>
    <scope>NUCLEOTIDE SEQUENCE</scope>
    <source>
        <strain evidence="2">GB24</strain>
    </source>
</reference>
<name>A0A9X1ID47_9PROT</name>
<organism evidence="2 3">
    <name type="scientific">Roseicella aerolata</name>
    <dbReference type="NCBI Taxonomy" id="2883479"/>
    <lineage>
        <taxon>Bacteria</taxon>
        <taxon>Pseudomonadati</taxon>
        <taxon>Pseudomonadota</taxon>
        <taxon>Alphaproteobacteria</taxon>
        <taxon>Acetobacterales</taxon>
        <taxon>Roseomonadaceae</taxon>
        <taxon>Roseicella</taxon>
    </lineage>
</organism>
<keyword evidence="1" id="KW-0812">Transmembrane</keyword>
<proteinExistence type="predicted"/>
<protein>
    <submittedName>
        <fullName evidence="2">Uncharacterized protein</fullName>
    </submittedName>
</protein>
<keyword evidence="1" id="KW-1133">Transmembrane helix</keyword>
<dbReference type="RefSeq" id="WP_226608560.1">
    <property type="nucleotide sequence ID" value="NZ_JAJAQI010000016.1"/>
</dbReference>
<feature type="transmembrane region" description="Helical" evidence="1">
    <location>
        <begin position="167"/>
        <end position="186"/>
    </location>
</feature>
<feature type="transmembrane region" description="Helical" evidence="1">
    <location>
        <begin position="471"/>
        <end position="491"/>
    </location>
</feature>
<feature type="transmembrane region" description="Helical" evidence="1">
    <location>
        <begin position="411"/>
        <end position="431"/>
    </location>
</feature>
<evidence type="ECO:0000256" key="1">
    <source>
        <dbReference type="SAM" id="Phobius"/>
    </source>
</evidence>
<feature type="transmembrane region" description="Helical" evidence="1">
    <location>
        <begin position="236"/>
        <end position="261"/>
    </location>
</feature>
<accession>A0A9X1ID47</accession>
<feature type="transmembrane region" description="Helical" evidence="1">
    <location>
        <begin position="105"/>
        <end position="128"/>
    </location>
</feature>
<dbReference type="Proteomes" id="UP001139311">
    <property type="component" value="Unassembled WGS sequence"/>
</dbReference>
<evidence type="ECO:0000313" key="3">
    <source>
        <dbReference type="Proteomes" id="UP001139311"/>
    </source>
</evidence>
<feature type="transmembrane region" description="Helical" evidence="1">
    <location>
        <begin position="443"/>
        <end position="465"/>
    </location>
</feature>
<feature type="transmembrane region" description="Helical" evidence="1">
    <location>
        <begin position="193"/>
        <end position="224"/>
    </location>
</feature>